<feature type="transmembrane region" description="Helical" evidence="1">
    <location>
        <begin position="192"/>
        <end position="212"/>
    </location>
</feature>
<organism evidence="2 3">
    <name type="scientific">Phialocephala subalpina</name>
    <dbReference type="NCBI Taxonomy" id="576137"/>
    <lineage>
        <taxon>Eukaryota</taxon>
        <taxon>Fungi</taxon>
        <taxon>Dikarya</taxon>
        <taxon>Ascomycota</taxon>
        <taxon>Pezizomycotina</taxon>
        <taxon>Leotiomycetes</taxon>
        <taxon>Helotiales</taxon>
        <taxon>Mollisiaceae</taxon>
        <taxon>Phialocephala</taxon>
        <taxon>Phialocephala fortinii species complex</taxon>
    </lineage>
</organism>
<dbReference type="EMBL" id="FJOG01000015">
    <property type="protein sequence ID" value="CZR60209.1"/>
    <property type="molecule type" value="Genomic_DNA"/>
</dbReference>
<feature type="transmembrane region" description="Helical" evidence="1">
    <location>
        <begin position="224"/>
        <end position="245"/>
    </location>
</feature>
<dbReference type="AlphaFoldDB" id="A0A1L7X5A9"/>
<feature type="transmembrane region" description="Helical" evidence="1">
    <location>
        <begin position="28"/>
        <end position="49"/>
    </location>
</feature>
<keyword evidence="1" id="KW-0472">Membrane</keyword>
<keyword evidence="1" id="KW-1133">Transmembrane helix</keyword>
<keyword evidence="1" id="KW-0812">Transmembrane</keyword>
<reference evidence="2 3" key="1">
    <citation type="submission" date="2016-03" db="EMBL/GenBank/DDBJ databases">
        <authorList>
            <person name="Ploux O."/>
        </authorList>
    </citation>
    <scope>NUCLEOTIDE SEQUENCE [LARGE SCALE GENOMIC DNA]</scope>
    <source>
        <strain evidence="2 3">UAMH 11012</strain>
    </source>
</reference>
<proteinExistence type="predicted"/>
<evidence type="ECO:0000313" key="2">
    <source>
        <dbReference type="EMBL" id="CZR60209.1"/>
    </source>
</evidence>
<sequence>MSTSPQSAITIFFNVVPDNGQCPAPAEVFLWFISMIVISCTWSLLFGSLDFRKILRQLKIPLFADKSINFFISLTGSLIWNISMSVLTAYILTAEGLESSAPLRYLLMAWFARPLPGASTLLASLFDYNAFRANFQEIIFVESIYALPPIYLFGTIASQSIKFSSRAQYYLAQDKHYHFGFTLLRGGAAVDLLVWIILAYALITFAIVSMVEGISKLWVRKDDGITLILLALCVLRCLGGGLLWVGSVQLSPANFCPTKLMITKITLLWTFVPLVDVLWRGVWGVDHRKDDREERDD</sequence>
<evidence type="ECO:0000256" key="1">
    <source>
        <dbReference type="SAM" id="Phobius"/>
    </source>
</evidence>
<evidence type="ECO:0000313" key="3">
    <source>
        <dbReference type="Proteomes" id="UP000184330"/>
    </source>
</evidence>
<feature type="transmembrane region" description="Helical" evidence="1">
    <location>
        <begin position="138"/>
        <end position="161"/>
    </location>
</feature>
<name>A0A1L7X5A9_9HELO</name>
<gene>
    <name evidence="2" type="ORF">PAC_10105</name>
</gene>
<feature type="transmembrane region" description="Helical" evidence="1">
    <location>
        <begin position="70"/>
        <end position="93"/>
    </location>
</feature>
<accession>A0A1L7X5A9</accession>
<dbReference type="Proteomes" id="UP000184330">
    <property type="component" value="Unassembled WGS sequence"/>
</dbReference>
<feature type="transmembrane region" description="Helical" evidence="1">
    <location>
        <begin position="105"/>
        <end position="126"/>
    </location>
</feature>
<dbReference type="OrthoDB" id="3486244at2759"/>
<keyword evidence="3" id="KW-1185">Reference proteome</keyword>
<feature type="transmembrane region" description="Helical" evidence="1">
    <location>
        <begin position="265"/>
        <end position="285"/>
    </location>
</feature>
<protein>
    <submittedName>
        <fullName evidence="2">Uncharacterized protein</fullName>
    </submittedName>
</protein>